<proteinExistence type="inferred from homology"/>
<sequence>MTSRLRKRILLLILPLIGGSIIGSIVATEYNGKIGSLKFQHSLKEQLDQFINSSSHNGDTKHLTPVSLITNLAKNPSSVPLLMRGFATQIAKSIFDESLYTKTKYAQVGKSLANHLKVLKAQTNGQISAKRKSAKRVKREWISDEEKYLSNLREFILGKIDLSSIDSYYQLKDHQFSSISTITGKALPFIGFLMAVWTSKYKAGHYVHEIIPYADKFQDSTKNLYSEKFKNINLPEKPDFHFPDFDPSKVEAFQQAIDLWSGGSKSWLDLIGPNKNNQKKVKEELKKKSTIQFISSSNTAQKNLALSYLTQTSSSEHDSSESSGGFSKIFTSLYKSFARNIFKSREDACKASNVGEGYEITKLSDLFLDLKKDPLKLFCITKNSSASAEFLIHRSSKDEKSKQNRIIFWRDDQGFNLFFPVKLEGGQKASELSKSKSSLIDEFKAYIKSNFSYLLLKYYLLIKGCLNGEKGEGTCCCTEIIKNLVAIWELSKKLTELNDNLKVWDNRNKNNSNLKMIDYSRGNNYLSKLGTISPNPPSFLKKLNYQADIKTISSSIKKHLSKIEEYFDCKKKEKNGSTLEAKQVSGEGENKDNKYWTFNGDKKKKEKKECMKRDVAEFLLEKIHSFYLLKKYLLLPISFDNIVQVYSNGTSTSSASNGDKVEQILSENYKKFFNLSAGGGRRKRETPTTSSNKLIDLLSKAIEREVIVSKLNNISDSFLYKLSAEESGSSGAKGSSSSKSEVIKDWLTMSNLLNKPLQAESTLEKSQLRILITSLYLLENSLKEYRELLRNIVKSEFFGSYAYSLSWNKFCTQKDETNPIDPIKGQGNGNGTTSFWTPINSSKDKKQETTEWDASNLDSRRCIRNVDRYSVSSIKKTSSGTETTANGQNIEMMGYKGSLTRGSQLQLPRDLYEKILDFLLKEGYIKWQNIESQVDLIKTNRQFADFITQLTKTKSSIGQAFELPDYKKLKEDLDDSKRVEALEWFGLDKKKELLKEFIKKHLFGNGSGGFVQTSSSTSTNGTNGNDKNSFQGLMWDDSKKENKTLKNYIFSTKEQNEGSAAVYLIQFTEEDLKDENSFLTFINSKLTPDMLIQDIVKKAQDVGLQSKAINHFLMRGTWSTGDKVFTLSSSDYYLKDQFSSIIL</sequence>
<dbReference type="Proteomes" id="UP000018745">
    <property type="component" value="Chromosome"/>
</dbReference>
<feature type="compositionally biased region" description="Low complexity" evidence="2">
    <location>
        <begin position="1014"/>
        <end position="1025"/>
    </location>
</feature>
<evidence type="ECO:0000313" key="3">
    <source>
        <dbReference type="EMBL" id="AHC40314.1"/>
    </source>
</evidence>
<evidence type="ECO:0000256" key="1">
    <source>
        <dbReference type="ARBA" id="ARBA00010828"/>
    </source>
</evidence>
<dbReference type="EMBL" id="CP006935">
    <property type="protein sequence ID" value="AHC40314.1"/>
    <property type="molecule type" value="Genomic_DNA"/>
</dbReference>
<keyword evidence="4" id="KW-1185">Reference proteome</keyword>
<feature type="compositionally biased region" description="Polar residues" evidence="2">
    <location>
        <begin position="831"/>
        <end position="841"/>
    </location>
</feature>
<feature type="region of interest" description="Disordered" evidence="2">
    <location>
        <begin position="819"/>
        <end position="850"/>
    </location>
</feature>
<comment type="similarity">
    <text evidence="1">Belongs to the MG307/MG309/MG338 family.</text>
</comment>
<accession>A0ABN4BRH5</accession>
<dbReference type="Pfam" id="PF12506">
    <property type="entry name" value="DUF3713"/>
    <property type="match status" value="1"/>
</dbReference>
<feature type="region of interest" description="Disordered" evidence="2">
    <location>
        <begin position="1014"/>
        <end position="1033"/>
    </location>
</feature>
<dbReference type="RefSeq" id="WP_024071239.1">
    <property type="nucleotide sequence ID" value="NC_023062.1"/>
</dbReference>
<dbReference type="InterPro" id="IPR022186">
    <property type="entry name" value="DUF3713"/>
</dbReference>
<name>A0ABN4BRH5_9MOLU</name>
<gene>
    <name evidence="3" type="ORF">OVS_02290</name>
</gene>
<protein>
    <submittedName>
        <fullName evidence="3">Uncharacterized protein</fullName>
    </submittedName>
</protein>
<evidence type="ECO:0000313" key="4">
    <source>
        <dbReference type="Proteomes" id="UP000018745"/>
    </source>
</evidence>
<organism evidence="3 4">
    <name type="scientific">Mycoplasma ovis str. Michigan</name>
    <dbReference type="NCBI Taxonomy" id="1415773"/>
    <lineage>
        <taxon>Bacteria</taxon>
        <taxon>Bacillati</taxon>
        <taxon>Mycoplasmatota</taxon>
        <taxon>Mollicutes</taxon>
        <taxon>Mycoplasmataceae</taxon>
        <taxon>Mycoplasma</taxon>
    </lineage>
</organism>
<evidence type="ECO:0000256" key="2">
    <source>
        <dbReference type="SAM" id="MobiDB-lite"/>
    </source>
</evidence>
<reference evidence="3 4" key="1">
    <citation type="journal article" date="2014" name="Genome Announc.">
        <title>Complete Genome Sequence of Mycoplasma ovis Strain Michigan, a Hemoplasma of Sheep with Two Distinct 16S rRNA Genes.</title>
        <authorList>
            <person name="Deshuillers P.L."/>
            <person name="Santos A.P."/>
            <person name="do Nascimento N.C."/>
            <person name="Hampel J.A."/>
            <person name="Bergin I.L."/>
            <person name="Dyson M.C."/>
            <person name="Messick J.B."/>
        </authorList>
    </citation>
    <scope>NUCLEOTIDE SEQUENCE [LARGE SCALE GENOMIC DNA]</scope>
    <source>
        <strain evidence="3 4">Michigan</strain>
    </source>
</reference>